<evidence type="ECO:0000313" key="11">
    <source>
        <dbReference type="RefSeq" id="XP_008799733.1"/>
    </source>
</evidence>
<feature type="domain" description="Trichome birefringence-like N-terminal" evidence="9">
    <location>
        <begin position="46"/>
        <end position="99"/>
    </location>
</feature>
<dbReference type="PANTHER" id="PTHR32285">
    <property type="entry name" value="PROTEIN TRICHOME BIREFRINGENCE-LIKE 9-RELATED"/>
    <property type="match status" value="1"/>
</dbReference>
<dbReference type="InterPro" id="IPR029962">
    <property type="entry name" value="TBL"/>
</dbReference>
<keyword evidence="5" id="KW-1133">Transmembrane helix</keyword>
<dbReference type="OrthoDB" id="630188at2759"/>
<keyword evidence="4" id="KW-0735">Signal-anchor</keyword>
<keyword evidence="7" id="KW-0472">Membrane</keyword>
<keyword evidence="3" id="KW-0812">Transmembrane</keyword>
<accession>A0A8B7CIK7</accession>
<evidence type="ECO:0000256" key="3">
    <source>
        <dbReference type="ARBA" id="ARBA00022692"/>
    </source>
</evidence>
<proteinExistence type="inferred from homology"/>
<evidence type="ECO:0000256" key="4">
    <source>
        <dbReference type="ARBA" id="ARBA00022968"/>
    </source>
</evidence>
<dbReference type="InterPro" id="IPR026057">
    <property type="entry name" value="TBL_C"/>
</dbReference>
<evidence type="ECO:0000313" key="10">
    <source>
        <dbReference type="Proteomes" id="UP000228380"/>
    </source>
</evidence>
<evidence type="ECO:0000256" key="5">
    <source>
        <dbReference type="ARBA" id="ARBA00022989"/>
    </source>
</evidence>
<dbReference type="KEGG" id="pda:103714305"/>
<evidence type="ECO:0000256" key="1">
    <source>
        <dbReference type="ARBA" id="ARBA00004323"/>
    </source>
</evidence>
<dbReference type="PANTHER" id="PTHR32285:SF53">
    <property type="entry name" value="PROTEIN TRICHOME BIREFRINGENCE-LIKE 9"/>
    <property type="match status" value="1"/>
</dbReference>
<reference evidence="10" key="1">
    <citation type="journal article" date="2019" name="Nat. Commun.">
        <title>Genome-wide association mapping of date palm fruit traits.</title>
        <authorList>
            <person name="Hazzouri K.M."/>
            <person name="Gros-Balthazard M."/>
            <person name="Flowers J.M."/>
            <person name="Copetti D."/>
            <person name="Lemansour A."/>
            <person name="Lebrun M."/>
            <person name="Masmoudi K."/>
            <person name="Ferrand S."/>
            <person name="Dhar M.I."/>
            <person name="Fresquez Z.A."/>
            <person name="Rosas U."/>
            <person name="Zhang J."/>
            <person name="Talag J."/>
            <person name="Lee S."/>
            <person name="Kudrna D."/>
            <person name="Powell R.F."/>
            <person name="Leitch I.J."/>
            <person name="Krueger R.R."/>
            <person name="Wing R.A."/>
            <person name="Amiri K.M.A."/>
            <person name="Purugganan M.D."/>
        </authorList>
    </citation>
    <scope>NUCLEOTIDE SEQUENCE [LARGE SCALE GENOMIC DNA]</scope>
    <source>
        <strain evidence="10">cv. Khalas</strain>
    </source>
</reference>
<dbReference type="Pfam" id="PF14416">
    <property type="entry name" value="PMR5N"/>
    <property type="match status" value="1"/>
</dbReference>
<reference evidence="11" key="2">
    <citation type="submission" date="2025-08" db="UniProtKB">
        <authorList>
            <consortium name="RefSeq"/>
        </authorList>
    </citation>
    <scope>IDENTIFICATION</scope>
    <source>
        <tissue evidence="11">Young leaves</tissue>
    </source>
</reference>
<dbReference type="GO" id="GO:1990538">
    <property type="term" value="F:xylan O-acetyltransferase activity"/>
    <property type="evidence" value="ECO:0007669"/>
    <property type="project" value="UniProtKB-ARBA"/>
</dbReference>
<comment type="similarity">
    <text evidence="2">Belongs to the PC-esterase family. TBL subfamily.</text>
</comment>
<evidence type="ECO:0000259" key="9">
    <source>
        <dbReference type="Pfam" id="PF14416"/>
    </source>
</evidence>
<evidence type="ECO:0000256" key="2">
    <source>
        <dbReference type="ARBA" id="ARBA00007727"/>
    </source>
</evidence>
<keyword evidence="10" id="KW-1185">Reference proteome</keyword>
<dbReference type="AlphaFoldDB" id="A0A8B7CIK7"/>
<dbReference type="GeneID" id="103714305"/>
<sequence length="401" mass="45826">MGYALCFPLAVLLSIFFLLFLDVLLSIFFSILPSSLHASHKDHHQVCDYSHGQWVWDEGYGSKFYGEDCPFLDPGFRCRANGRKDAAYLNWRWQPYGCDLPTLDATDMLERSRNRKIVFAGDSIGRNQWESLVCMLAKAAGNRSRIFEKYGSPITKHWGFLSLVFQDYNLTVEYYRTPYLAVVGRPPAESPSQVKRTIRLDVLAWQSKRWADADVLILNAGHWWNEDKIAKSGSYFQVGQAINMTMDVKEAFGRTLQTVKEWTLRNLKQENSYFFFRSYAPSHYSNGAWDNGGSCHADTAPGIEASALEPEPWNNEIISDMIEEMKGDGRQVQLLNITYSTGFRKDGHPSSHREPGTPGDAPQDCSHWCLPGVPDMWNELLYAHLLSMGYDTKRKSDIRKQ</sequence>
<dbReference type="RefSeq" id="XP_008799733.1">
    <property type="nucleotide sequence ID" value="XM_008801511.3"/>
</dbReference>
<dbReference type="InterPro" id="IPR025846">
    <property type="entry name" value="TBL_N"/>
</dbReference>
<organism evidence="10 11">
    <name type="scientific">Phoenix dactylifera</name>
    <name type="common">Date palm</name>
    <dbReference type="NCBI Taxonomy" id="42345"/>
    <lineage>
        <taxon>Eukaryota</taxon>
        <taxon>Viridiplantae</taxon>
        <taxon>Streptophyta</taxon>
        <taxon>Embryophyta</taxon>
        <taxon>Tracheophyta</taxon>
        <taxon>Spermatophyta</taxon>
        <taxon>Magnoliopsida</taxon>
        <taxon>Liliopsida</taxon>
        <taxon>Arecaceae</taxon>
        <taxon>Coryphoideae</taxon>
        <taxon>Phoeniceae</taxon>
        <taxon>Phoenix</taxon>
    </lineage>
</organism>
<keyword evidence="6" id="KW-0333">Golgi apparatus</keyword>
<evidence type="ECO:0000256" key="7">
    <source>
        <dbReference type="ARBA" id="ARBA00023136"/>
    </source>
</evidence>
<feature type="domain" description="Trichome birefringence-like C-terminal" evidence="8">
    <location>
        <begin position="100"/>
        <end position="383"/>
    </location>
</feature>
<dbReference type="GO" id="GO:0000139">
    <property type="term" value="C:Golgi membrane"/>
    <property type="evidence" value="ECO:0007669"/>
    <property type="project" value="UniProtKB-SubCell"/>
</dbReference>
<evidence type="ECO:0000256" key="6">
    <source>
        <dbReference type="ARBA" id="ARBA00023034"/>
    </source>
</evidence>
<evidence type="ECO:0000259" key="8">
    <source>
        <dbReference type="Pfam" id="PF13839"/>
    </source>
</evidence>
<dbReference type="Proteomes" id="UP000228380">
    <property type="component" value="Chromosome 14"/>
</dbReference>
<gene>
    <name evidence="11" type="primary">LOC103714305</name>
</gene>
<comment type="subcellular location">
    <subcellularLocation>
        <location evidence="1">Golgi apparatus membrane</location>
        <topology evidence="1">Single-pass type II membrane protein</topology>
    </subcellularLocation>
</comment>
<protein>
    <submittedName>
        <fullName evidence="11">Protein trichome birefringence-like 8</fullName>
    </submittedName>
</protein>
<name>A0A8B7CIK7_PHODC</name>
<dbReference type="Pfam" id="PF13839">
    <property type="entry name" value="PC-Esterase"/>
    <property type="match status" value="1"/>
</dbReference>